<evidence type="ECO:0000256" key="1">
    <source>
        <dbReference type="SAM" id="MobiDB-lite"/>
    </source>
</evidence>
<dbReference type="Gene3D" id="3.10.180.10">
    <property type="entry name" value="2,3-Dihydroxybiphenyl 1,2-Dioxygenase, domain 1"/>
    <property type="match status" value="1"/>
</dbReference>
<feature type="compositionally biased region" description="Basic and acidic residues" evidence="1">
    <location>
        <begin position="152"/>
        <end position="169"/>
    </location>
</feature>
<sequence length="175" mass="19968">MNMERPHRPYRLIDHIGFIVPDLEAAIARWEAVTGYTFSPIARYRTSRYVDNSDPEPHAHDARIAFSREGPPRIELMEATGSGTHTLSESGVHHFGFLGVEDSEEERERLSALGIRADGESLDEEGRPLLWFTDKRDLDGIRLEFVSPREQPTVRDDGGELWRTTDGRKTLWPPT</sequence>
<evidence type="ECO:0000259" key="2">
    <source>
        <dbReference type="PROSITE" id="PS51819"/>
    </source>
</evidence>
<dbReference type="EMBL" id="BLAF01000046">
    <property type="protein sequence ID" value="GES23895.1"/>
    <property type="molecule type" value="Genomic_DNA"/>
</dbReference>
<dbReference type="RefSeq" id="WP_170321780.1">
    <property type="nucleotide sequence ID" value="NZ_BAAAHM010000016.1"/>
</dbReference>
<proteinExistence type="predicted"/>
<accession>A0A5M3XRG6</accession>
<protein>
    <recommendedName>
        <fullName evidence="2">VOC domain-containing protein</fullName>
    </recommendedName>
</protein>
<dbReference type="AlphaFoldDB" id="A0A5M3XRG6"/>
<reference evidence="3 4" key="1">
    <citation type="submission" date="2019-10" db="EMBL/GenBank/DDBJ databases">
        <title>Whole genome shotgun sequence of Acrocarpospora pleiomorpha NBRC 16267.</title>
        <authorList>
            <person name="Ichikawa N."/>
            <person name="Kimura A."/>
            <person name="Kitahashi Y."/>
            <person name="Komaki H."/>
            <person name="Oguchi A."/>
        </authorList>
    </citation>
    <scope>NUCLEOTIDE SEQUENCE [LARGE SCALE GENOMIC DNA]</scope>
    <source>
        <strain evidence="3 4">NBRC 16267</strain>
    </source>
</reference>
<dbReference type="InterPro" id="IPR037523">
    <property type="entry name" value="VOC_core"/>
</dbReference>
<keyword evidence="4" id="KW-1185">Reference proteome</keyword>
<dbReference type="PROSITE" id="PS51819">
    <property type="entry name" value="VOC"/>
    <property type="match status" value="1"/>
</dbReference>
<dbReference type="Proteomes" id="UP000377595">
    <property type="component" value="Unassembled WGS sequence"/>
</dbReference>
<feature type="region of interest" description="Disordered" evidence="1">
    <location>
        <begin position="149"/>
        <end position="175"/>
    </location>
</feature>
<dbReference type="Pfam" id="PF13669">
    <property type="entry name" value="Glyoxalase_4"/>
    <property type="match status" value="1"/>
</dbReference>
<evidence type="ECO:0000313" key="4">
    <source>
        <dbReference type="Proteomes" id="UP000377595"/>
    </source>
</evidence>
<evidence type="ECO:0000313" key="3">
    <source>
        <dbReference type="EMBL" id="GES23895.1"/>
    </source>
</evidence>
<comment type="caution">
    <text evidence="3">The sequence shown here is derived from an EMBL/GenBank/DDBJ whole genome shotgun (WGS) entry which is preliminary data.</text>
</comment>
<organism evidence="3 4">
    <name type="scientific">Acrocarpospora pleiomorpha</name>
    <dbReference type="NCBI Taxonomy" id="90975"/>
    <lineage>
        <taxon>Bacteria</taxon>
        <taxon>Bacillati</taxon>
        <taxon>Actinomycetota</taxon>
        <taxon>Actinomycetes</taxon>
        <taxon>Streptosporangiales</taxon>
        <taxon>Streptosporangiaceae</taxon>
        <taxon>Acrocarpospora</taxon>
    </lineage>
</organism>
<dbReference type="InterPro" id="IPR029068">
    <property type="entry name" value="Glyas_Bleomycin-R_OHBP_Dase"/>
</dbReference>
<name>A0A5M3XRG6_9ACTN</name>
<gene>
    <name evidence="3" type="ORF">Aple_067940</name>
</gene>
<feature type="domain" description="VOC" evidence="2">
    <location>
        <begin position="12"/>
        <end position="148"/>
    </location>
</feature>
<dbReference type="SUPFAM" id="SSF54593">
    <property type="entry name" value="Glyoxalase/Bleomycin resistance protein/Dihydroxybiphenyl dioxygenase"/>
    <property type="match status" value="1"/>
</dbReference>